<gene>
    <name evidence="2" type="ORF">SAMN05216552_100511</name>
</gene>
<evidence type="ECO:0000313" key="3">
    <source>
        <dbReference type="Proteomes" id="UP000199391"/>
    </source>
</evidence>
<dbReference type="RefSeq" id="WP_093554799.1">
    <property type="nucleotide sequence ID" value="NZ_FPBO01000005.1"/>
</dbReference>
<dbReference type="NCBIfam" id="NF038129">
    <property type="entry name" value="PEP_NF038129"/>
    <property type="match status" value="1"/>
</dbReference>
<dbReference type="EMBL" id="FPBO01000005">
    <property type="protein sequence ID" value="SFU56327.1"/>
    <property type="molecule type" value="Genomic_DNA"/>
</dbReference>
<organism evidence="2 3">
    <name type="scientific">Pseudoduganella namucuonensis</name>
    <dbReference type="NCBI Taxonomy" id="1035707"/>
    <lineage>
        <taxon>Bacteria</taxon>
        <taxon>Pseudomonadati</taxon>
        <taxon>Pseudomonadota</taxon>
        <taxon>Betaproteobacteria</taxon>
        <taxon>Burkholderiales</taxon>
        <taxon>Oxalobacteraceae</taxon>
        <taxon>Telluria group</taxon>
        <taxon>Pseudoduganella</taxon>
    </lineage>
</organism>
<dbReference type="OrthoDB" id="8756107at2"/>
<proteinExistence type="predicted"/>
<name>A0A1I7H6F4_9BURK</name>
<dbReference type="Proteomes" id="UP000199391">
    <property type="component" value="Unassembled WGS sequence"/>
</dbReference>
<keyword evidence="1" id="KW-0732">Signal</keyword>
<protein>
    <submittedName>
        <fullName evidence="2">PEP-CTERM protein-sorting domain-containing protein</fullName>
    </submittedName>
</protein>
<feature type="signal peptide" evidence="1">
    <location>
        <begin position="1"/>
        <end position="31"/>
    </location>
</feature>
<evidence type="ECO:0000313" key="2">
    <source>
        <dbReference type="EMBL" id="SFU56327.1"/>
    </source>
</evidence>
<reference evidence="3" key="1">
    <citation type="submission" date="2016-10" db="EMBL/GenBank/DDBJ databases">
        <authorList>
            <person name="Varghese N."/>
            <person name="Submissions S."/>
        </authorList>
    </citation>
    <scope>NUCLEOTIDE SEQUENCE [LARGE SCALE GENOMIC DNA]</scope>
    <source>
        <strain evidence="3">CGMCC 1.11014</strain>
    </source>
</reference>
<dbReference type="AlphaFoldDB" id="A0A1I7H6F4"/>
<keyword evidence="3" id="KW-1185">Reference proteome</keyword>
<evidence type="ECO:0000256" key="1">
    <source>
        <dbReference type="SAM" id="SignalP"/>
    </source>
</evidence>
<sequence>MHNAVKHKIASLLRRAALALTLAAAGGFASAGVVHVAIDTSSFGAASGYLDMQLSASGNVPLATAVVSNMVGFGALDLNYGVTPQGGGFKFRNDTSNYLSHTAIFGGLLSFDLTFDGAFDPLTTYESMFTLSAYDEAFAPLGAFDPATGALATFVWTHAVAGDAARGVNLSDPGVTAVPEPADWMLMAIGLAAMALAARRGGGAPRQRAGAGMAIGLAARA</sequence>
<accession>A0A1I7H6F4</accession>
<feature type="chain" id="PRO_5011596256" evidence="1">
    <location>
        <begin position="32"/>
        <end position="221"/>
    </location>
</feature>